<dbReference type="EMBL" id="JACJTB010000001">
    <property type="protein sequence ID" value="MBD2592942.1"/>
    <property type="molecule type" value="Genomic_DNA"/>
</dbReference>
<dbReference type="Pfam" id="PF05860">
    <property type="entry name" value="TPS"/>
    <property type="match status" value="1"/>
</dbReference>
<dbReference type="InterPro" id="IPR008638">
    <property type="entry name" value="FhaB/CdiA-like_TPS"/>
</dbReference>
<name>A0ABR8FNG6_9NOSO</name>
<dbReference type="InterPro" id="IPR011050">
    <property type="entry name" value="Pectin_lyase_fold/virulence"/>
</dbReference>
<accession>A0ABR8FNG6</accession>
<evidence type="ECO:0000313" key="4">
    <source>
        <dbReference type="EMBL" id="MBD2592942.1"/>
    </source>
</evidence>
<organism evidence="4 5">
    <name type="scientific">Nostoc spongiaeforme FACHB-130</name>
    <dbReference type="NCBI Taxonomy" id="1357510"/>
    <lineage>
        <taxon>Bacteria</taxon>
        <taxon>Bacillati</taxon>
        <taxon>Cyanobacteriota</taxon>
        <taxon>Cyanophyceae</taxon>
        <taxon>Nostocales</taxon>
        <taxon>Nostocaceae</taxon>
        <taxon>Nostoc</taxon>
    </lineage>
</organism>
<gene>
    <name evidence="4" type="ORF">H6G74_01195</name>
</gene>
<feature type="region of interest" description="Disordered" evidence="1">
    <location>
        <begin position="1327"/>
        <end position="1375"/>
    </location>
</feature>
<dbReference type="SMART" id="SM00912">
    <property type="entry name" value="Haemagg_act"/>
    <property type="match status" value="1"/>
</dbReference>
<feature type="signal peptide" evidence="2">
    <location>
        <begin position="1"/>
        <end position="22"/>
    </location>
</feature>
<keyword evidence="5" id="KW-1185">Reference proteome</keyword>
<dbReference type="SUPFAM" id="SSF51126">
    <property type="entry name" value="Pectin lyase-like"/>
    <property type="match status" value="5"/>
</dbReference>
<feature type="region of interest" description="Disordered" evidence="1">
    <location>
        <begin position="554"/>
        <end position="573"/>
    </location>
</feature>
<evidence type="ECO:0000259" key="3">
    <source>
        <dbReference type="SMART" id="SM00912"/>
    </source>
</evidence>
<dbReference type="Proteomes" id="UP000603457">
    <property type="component" value="Unassembled WGS sequence"/>
</dbReference>
<dbReference type="RefSeq" id="WP_190965915.1">
    <property type="nucleotide sequence ID" value="NZ_JACJTB010000001.1"/>
</dbReference>
<evidence type="ECO:0000256" key="1">
    <source>
        <dbReference type="SAM" id="MobiDB-lite"/>
    </source>
</evidence>
<reference evidence="4 5" key="1">
    <citation type="journal article" date="2020" name="ISME J.">
        <title>Comparative genomics reveals insights into cyanobacterial evolution and habitat adaptation.</title>
        <authorList>
            <person name="Chen M.Y."/>
            <person name="Teng W.K."/>
            <person name="Zhao L."/>
            <person name="Hu C.X."/>
            <person name="Zhou Y.K."/>
            <person name="Han B.P."/>
            <person name="Song L.R."/>
            <person name="Shu W.S."/>
        </authorList>
    </citation>
    <scope>NUCLEOTIDE SEQUENCE [LARGE SCALE GENOMIC DNA]</scope>
    <source>
        <strain evidence="4 5">FACHB-130</strain>
    </source>
</reference>
<dbReference type="InterPro" id="IPR012334">
    <property type="entry name" value="Pectin_lyas_fold"/>
</dbReference>
<sequence length="1417" mass="145107">MQGLRRSLFLITLPLATFGYLASIDTANGQIIPDNTLGAEKSIVNTVDVGIPVDLIYGGATRGKNLFHSFREFNVGEGRGSAFYNPTGIENILSRVTGKNPSNIFGLLGVGGNANLFLINPNGIVFGPNARLLMGGSFLASTANSLVFDNGFEFSSTNPQAPPILTVNIPIGLQFRDNPASITNRFVADADNVELQVASGKTLSLVGGDISLDRGRLTAAGGQITLGSLAGAGTVGLNSDGSLSFPDGVARGNVSLTNGAQVDVTAGGGGSVNIYAQNLDILGKSAICAGIGATSTCGNRASDIGSVENKAGDVTLNAFGILTIQGSQVENNVNPNAIGSAGDIKIKASSMNMRDRASLSSSTYGKQDTTGQPSRAGRVLLEIGDALSLENSSYIFNNVEYGGVGQGGDVQIKAGSLSLLNGSQIQTLVRETENNQPPRRGNAGKVNIDVRDAVTIAGVGKDKKPSAVFSNVNTGVIGNSGDIHIMAGSLSLTEGGLLSSSNSGTGDAGKISVQAKDSISLAGIGTAISSEVGSQAQGNAGDITIMARSMSMRDGAELSSSTGAKQDTTGQPSRAGRVLLEIGDALSLENSSYIFNNVEYGGVGQGGDVQIKAGSLSLLNGSQIQTLVRETENNQPPRRGNAGKVNIDVRDAVTIAGVGKDKKPSAVFSAVNTGVIGNSGDIYIMARSMNMRDGATLSSSTYGKQDTTGQLSRAGIISLQVDDALTISGTSNDINRYPSSINSILGQGAIGKGGDINIQAGSLTVKDGARIDSSTAGQQDTSGQPSRAGDVNINVQGTINFSGYTTQMLDGSKQQFYSGISSQVYLGAIGNGGNITIQAGSLSMNDCCSVISNATSGQGNAGKVSVKVDDFIQLADLSNIRSNVEPGGIGVGGDIDIQARSLTLTDGSQILAAVMRQGSGSSAGRGKAGNININATDFVNISGVSSTQYPFADSLNPSKILLTAGYSSGLFASAERGTTAIDIKASGDIKITTGNFLLTNGAVVNTLTSNTGNGGKITINAKTLTATGGGQLLTTTRGSGRAGDISLKISDGITLSGIDPNFNERLTRVEQTIKNSSLNELPRDIVNNQGSASGIFANTSPDSVGDAGTISIDPRTLVIRDRAGIGVNSQGKGKGGNIEINSGNLTLDNNAFISANTASNQGGDIFLTIGDLLLLRRNSNISTNAGTDQAGGDGGNIKIDSDFIAALSSENSDITADAFTGRGGRVEITAKGIFGIKPRNYQTQRSDITASSEFGITGTVTLNTPNVDPSHGLVELPKNVVDPTEQIAQNPCQRGVGSKFIITGRGGLPPSPNEATSSDAVRVDLVEPAPGRSGGAGEQRRITSPSLRDATRTETLTRTSTLSGQGAEEKGKSSVAKSIVPAQGWIFDKNGEVMLTGYDPTGTGLQRLVNSDVCPVP</sequence>
<protein>
    <submittedName>
        <fullName evidence="4">Filamentous hemagglutinin N-terminal domain-containing protein</fullName>
    </submittedName>
</protein>
<feature type="compositionally biased region" description="Low complexity" evidence="1">
    <location>
        <begin position="1353"/>
        <end position="1363"/>
    </location>
</feature>
<dbReference type="NCBIfam" id="TIGR01901">
    <property type="entry name" value="adhes_NPXG"/>
    <property type="match status" value="1"/>
</dbReference>
<evidence type="ECO:0000313" key="5">
    <source>
        <dbReference type="Proteomes" id="UP000603457"/>
    </source>
</evidence>
<feature type="compositionally biased region" description="Polar residues" evidence="1">
    <location>
        <begin position="558"/>
        <end position="572"/>
    </location>
</feature>
<evidence type="ECO:0000256" key="2">
    <source>
        <dbReference type="SAM" id="SignalP"/>
    </source>
</evidence>
<feature type="chain" id="PRO_5046934571" evidence="2">
    <location>
        <begin position="23"/>
        <end position="1417"/>
    </location>
</feature>
<keyword evidence="2" id="KW-0732">Signal</keyword>
<feature type="domain" description="Filamentous haemagglutinin FhaB/tRNA nuclease CdiA-like TPS" evidence="3">
    <location>
        <begin position="38"/>
        <end position="149"/>
    </location>
</feature>
<proteinExistence type="predicted"/>
<comment type="caution">
    <text evidence="4">The sequence shown here is derived from an EMBL/GenBank/DDBJ whole genome shotgun (WGS) entry which is preliminary data.</text>
</comment>
<dbReference type="Gene3D" id="2.160.20.10">
    <property type="entry name" value="Single-stranded right-handed beta-helix, Pectin lyase-like"/>
    <property type="match status" value="3"/>
</dbReference>